<dbReference type="CDD" id="cd00085">
    <property type="entry name" value="HNHc"/>
    <property type="match status" value="1"/>
</dbReference>
<feature type="compositionally biased region" description="Polar residues" evidence="1">
    <location>
        <begin position="229"/>
        <end position="246"/>
    </location>
</feature>
<evidence type="ECO:0000313" key="3">
    <source>
        <dbReference type="EMBL" id="VBB18136.1"/>
    </source>
</evidence>
<dbReference type="InterPro" id="IPR003615">
    <property type="entry name" value="HNH_nuc"/>
</dbReference>
<dbReference type="EMBL" id="UPSH01000001">
    <property type="protein sequence ID" value="VBB18136.1"/>
    <property type="molecule type" value="Genomic_DNA"/>
</dbReference>
<gene>
    <name evidence="3" type="ORF">YASMINEVIRUS_599</name>
</gene>
<dbReference type="InterPro" id="IPR029471">
    <property type="entry name" value="HNH_5"/>
</dbReference>
<organism evidence="3 4">
    <name type="scientific">Yasminevirus sp. GU-2018</name>
    <dbReference type="NCBI Taxonomy" id="2420051"/>
    <lineage>
        <taxon>Viruses</taxon>
        <taxon>Varidnaviria</taxon>
        <taxon>Bamfordvirae</taxon>
        <taxon>Nucleocytoviricota</taxon>
        <taxon>Megaviricetes</taxon>
        <taxon>Imitervirales</taxon>
        <taxon>Mimiviridae</taxon>
        <taxon>Klosneuvirinae</taxon>
        <taxon>Yasminevirus</taxon>
        <taxon>Yasminevirus saudimassiliense</taxon>
    </lineage>
</organism>
<evidence type="ECO:0000313" key="4">
    <source>
        <dbReference type="Proteomes" id="UP000594342"/>
    </source>
</evidence>
<feature type="region of interest" description="Disordered" evidence="1">
    <location>
        <begin position="229"/>
        <end position="250"/>
    </location>
</feature>
<feature type="domain" description="HNH endonuclease 5" evidence="2">
    <location>
        <begin position="362"/>
        <end position="414"/>
    </location>
</feature>
<dbReference type="Pfam" id="PF14279">
    <property type="entry name" value="HNH_5"/>
    <property type="match status" value="1"/>
</dbReference>
<keyword evidence="4" id="KW-1185">Reference proteome</keyword>
<sequence length="418" mass="47811">MLAKKVQLFFEFMHRWEDDAKIRDKKDIKISYEGEELAVKNLKMDIVRYVNEKLQNGNSVMLGGWNNHIVNPLSYHYSSNGYVSERFDSSSDSIIKQIDFSMEEAHKKILEDCINIVMQPPGFIFVSDDDRKRSDFYLRRMIIPLYFRWIHAENINDHNIIIRKFCTVMEPNSNAFLINQYSRYGDVNMQVFKVLNDPSHVTKVVEMLQSITEEYKSLDALSQTVLNSVSPLNKSDGGEQTKSQTKPTEKELNKLTVVALKEMATEKKLKIPKSAKKADLIDLLINGAETKTTSDSSNDNVKEEVDAQDVEDDVKEKKIKVVKKKTTSETQKTDVYKKKAVPKALKLKLWKESFGDTLTGSCYVCKRELQIDNFEAGHIVAEVNGGETILSNLKVVCKQCNTSCGTKNLEEFKDAMLK</sequence>
<dbReference type="InterPro" id="IPR036361">
    <property type="entry name" value="SAP_dom_sf"/>
</dbReference>
<dbReference type="Proteomes" id="UP000594342">
    <property type="component" value="Unassembled WGS sequence"/>
</dbReference>
<name>A0A5K0UAL6_9VIRU</name>
<dbReference type="Gene3D" id="1.10.720.30">
    <property type="entry name" value="SAP domain"/>
    <property type="match status" value="1"/>
</dbReference>
<dbReference type="Gene3D" id="1.10.30.50">
    <property type="match status" value="1"/>
</dbReference>
<proteinExistence type="predicted"/>
<evidence type="ECO:0000256" key="1">
    <source>
        <dbReference type="SAM" id="MobiDB-lite"/>
    </source>
</evidence>
<accession>A0A5K0UAL6</accession>
<reference evidence="3 4" key="1">
    <citation type="submission" date="2018-10" db="EMBL/GenBank/DDBJ databases">
        <authorList>
            <consortium name="IHU Genomes"/>
        </authorList>
    </citation>
    <scope>NUCLEOTIDE SEQUENCE [LARGE SCALE GENOMIC DNA]</scope>
    <source>
        <strain evidence="3 4">A1</strain>
    </source>
</reference>
<protein>
    <recommendedName>
        <fullName evidence="2">HNH endonuclease 5 domain-containing protein</fullName>
    </recommendedName>
</protein>
<evidence type="ECO:0000259" key="2">
    <source>
        <dbReference type="Pfam" id="PF14279"/>
    </source>
</evidence>
<comment type="caution">
    <text evidence="3">The sequence shown here is derived from an EMBL/GenBank/DDBJ whole genome shotgun (WGS) entry which is preliminary data.</text>
</comment>